<dbReference type="Gene3D" id="1.25.40.10">
    <property type="entry name" value="Tetratricopeptide repeat domain"/>
    <property type="match status" value="1"/>
</dbReference>
<keyword evidence="1" id="KW-0677">Repeat</keyword>
<dbReference type="PANTHER" id="PTHR47926:SF359">
    <property type="entry name" value="PENTACOTRIPEPTIDE-REPEAT REGION OF PRORP DOMAIN-CONTAINING PROTEIN"/>
    <property type="match status" value="1"/>
</dbReference>
<feature type="repeat" description="PPR" evidence="2">
    <location>
        <begin position="165"/>
        <end position="199"/>
    </location>
</feature>
<feature type="repeat" description="PPR" evidence="2">
    <location>
        <begin position="95"/>
        <end position="129"/>
    </location>
</feature>
<dbReference type="OrthoDB" id="185373at2759"/>
<organism evidence="3 4">
    <name type="scientific">Protea cynaroides</name>
    <dbReference type="NCBI Taxonomy" id="273540"/>
    <lineage>
        <taxon>Eukaryota</taxon>
        <taxon>Viridiplantae</taxon>
        <taxon>Streptophyta</taxon>
        <taxon>Embryophyta</taxon>
        <taxon>Tracheophyta</taxon>
        <taxon>Spermatophyta</taxon>
        <taxon>Magnoliopsida</taxon>
        <taxon>Proteales</taxon>
        <taxon>Proteaceae</taxon>
        <taxon>Protea</taxon>
    </lineage>
</organism>
<evidence type="ECO:0000313" key="3">
    <source>
        <dbReference type="EMBL" id="KAJ4977592.1"/>
    </source>
</evidence>
<dbReference type="GO" id="GO:0003723">
    <property type="term" value="F:RNA binding"/>
    <property type="evidence" value="ECO:0007669"/>
    <property type="project" value="InterPro"/>
</dbReference>
<dbReference type="InterPro" id="IPR011990">
    <property type="entry name" value="TPR-like_helical_dom_sf"/>
</dbReference>
<dbReference type="InterPro" id="IPR002885">
    <property type="entry name" value="PPR_rpt"/>
</dbReference>
<protein>
    <recommendedName>
        <fullName evidence="5">Pentatricopeptide repeat-containing protein</fullName>
    </recommendedName>
</protein>
<comment type="caution">
    <text evidence="3">The sequence shown here is derived from an EMBL/GenBank/DDBJ whole genome shotgun (WGS) entry which is preliminary data.</text>
</comment>
<keyword evidence="4" id="KW-1185">Reference proteome</keyword>
<dbReference type="Pfam" id="PF01535">
    <property type="entry name" value="PPR"/>
    <property type="match status" value="3"/>
</dbReference>
<evidence type="ECO:0008006" key="5">
    <source>
        <dbReference type="Google" id="ProtNLM"/>
    </source>
</evidence>
<dbReference type="NCBIfam" id="TIGR00756">
    <property type="entry name" value="PPR"/>
    <property type="match status" value="3"/>
</dbReference>
<evidence type="ECO:0000256" key="1">
    <source>
        <dbReference type="ARBA" id="ARBA00022737"/>
    </source>
</evidence>
<dbReference type="PROSITE" id="PS51375">
    <property type="entry name" value="PPR"/>
    <property type="match status" value="2"/>
</dbReference>
<dbReference type="Proteomes" id="UP001141806">
    <property type="component" value="Unassembled WGS sequence"/>
</dbReference>
<name>A0A9Q0QZL6_9MAGN</name>
<dbReference type="EMBL" id="JAMYWD010000002">
    <property type="protein sequence ID" value="KAJ4977592.1"/>
    <property type="molecule type" value="Genomic_DNA"/>
</dbReference>
<evidence type="ECO:0000256" key="2">
    <source>
        <dbReference type="PROSITE-ProRule" id="PRU00708"/>
    </source>
</evidence>
<evidence type="ECO:0000313" key="4">
    <source>
        <dbReference type="Proteomes" id="UP001141806"/>
    </source>
</evidence>
<dbReference type="InterPro" id="IPR046960">
    <property type="entry name" value="PPR_At4g14850-like_plant"/>
</dbReference>
<reference evidence="3" key="1">
    <citation type="journal article" date="2023" name="Plant J.">
        <title>The genome of the king protea, Protea cynaroides.</title>
        <authorList>
            <person name="Chang J."/>
            <person name="Duong T.A."/>
            <person name="Schoeman C."/>
            <person name="Ma X."/>
            <person name="Roodt D."/>
            <person name="Barker N."/>
            <person name="Li Z."/>
            <person name="Van de Peer Y."/>
            <person name="Mizrachi E."/>
        </authorList>
    </citation>
    <scope>NUCLEOTIDE SEQUENCE</scope>
    <source>
        <tissue evidence="3">Young leaves</tissue>
    </source>
</reference>
<dbReference type="GO" id="GO:0009451">
    <property type="term" value="P:RNA modification"/>
    <property type="evidence" value="ECO:0007669"/>
    <property type="project" value="InterPro"/>
</dbReference>
<gene>
    <name evidence="3" type="ORF">NE237_008372</name>
</gene>
<dbReference type="FunFam" id="1.25.40.10:FF:000427">
    <property type="entry name" value="Pentatricopeptide repeat-containing protein chloroplastic"/>
    <property type="match status" value="1"/>
</dbReference>
<sequence length="210" mass="23909">MIRGFSLSNQPDEAICMYNQMRLQGVKENKLTFTFIFKSCARVPDISYGQKIHAHCLKLGFGSCLFISNSLIHMFASFGELNLAHKVFDGMPFRDLVSWNSLICGCSQGNKFKDILQLFEAMQAEKVKADAVTMMKVVLACSHFGNQELYNSMVKYIAENHVEMDMYLGNALMDLYGRHGSVELAQKMFDQMPERNSLLEYNDHGICQSR</sequence>
<dbReference type="Pfam" id="PF13041">
    <property type="entry name" value="PPR_2"/>
    <property type="match status" value="1"/>
</dbReference>
<dbReference type="AlphaFoldDB" id="A0A9Q0QZL6"/>
<accession>A0A9Q0QZL6</accession>
<proteinExistence type="predicted"/>
<dbReference type="PANTHER" id="PTHR47926">
    <property type="entry name" value="PENTATRICOPEPTIDE REPEAT-CONTAINING PROTEIN"/>
    <property type="match status" value="1"/>
</dbReference>